<organism evidence="2 3">
    <name type="scientific">Mesonia aestuariivivens</name>
    <dbReference type="NCBI Taxonomy" id="2796128"/>
    <lineage>
        <taxon>Bacteria</taxon>
        <taxon>Pseudomonadati</taxon>
        <taxon>Bacteroidota</taxon>
        <taxon>Flavobacteriia</taxon>
        <taxon>Flavobacteriales</taxon>
        <taxon>Flavobacteriaceae</taxon>
        <taxon>Mesonia</taxon>
    </lineage>
</organism>
<protein>
    <submittedName>
        <fullName evidence="2">Uncharacterized protein</fullName>
    </submittedName>
</protein>
<evidence type="ECO:0000256" key="1">
    <source>
        <dbReference type="SAM" id="SignalP"/>
    </source>
</evidence>
<name>A0ABS6W1V7_9FLAO</name>
<comment type="caution">
    <text evidence="2">The sequence shown here is derived from an EMBL/GenBank/DDBJ whole genome shotgun (WGS) entry which is preliminary data.</text>
</comment>
<feature type="signal peptide" evidence="1">
    <location>
        <begin position="1"/>
        <end position="22"/>
    </location>
</feature>
<keyword evidence="3" id="KW-1185">Reference proteome</keyword>
<evidence type="ECO:0000313" key="3">
    <source>
        <dbReference type="Proteomes" id="UP000719267"/>
    </source>
</evidence>
<sequence length="348" mass="39196">MIKQKLYASVCFLFLSTSVLMAQENTQLYFQVENGGRVQFNTNSELAQGKSHPNQVTVRIFNYFPWKKVNYWKLTVRLAGDFNSLFNNYQVDASWADLIFNHETNYSSDSHLINPSNVPIHIDKFNEVTLIESDIPLNYQTHRTFSYDLAIEGGTQLLTIPNGIYATSYEFRVYSKVNANDDYSLAGTYTTPQTAGFLINYNGNYGWQSIELQNSANLVNLEFSTAEDYTNGKSVYIPQGLKVTSYNTHQVLVKTSNSVFTSASSSATIPVSKLEVDVRLSTPENNVSLHGPLSLSTTDQVLIDRKATWPQTLEYDLRFFIPPNTLQASDVQQGGTFSAFVFFTISPN</sequence>
<dbReference type="EMBL" id="JAHWDF010000007">
    <property type="protein sequence ID" value="MBW2961831.1"/>
    <property type="molecule type" value="Genomic_DNA"/>
</dbReference>
<gene>
    <name evidence="2" type="ORF">KW502_08465</name>
</gene>
<dbReference type="RefSeq" id="WP_219040117.1">
    <property type="nucleotide sequence ID" value="NZ_JAHWDF010000007.1"/>
</dbReference>
<dbReference type="Proteomes" id="UP000719267">
    <property type="component" value="Unassembled WGS sequence"/>
</dbReference>
<keyword evidence="1" id="KW-0732">Signal</keyword>
<feature type="chain" id="PRO_5047488162" evidence="1">
    <location>
        <begin position="23"/>
        <end position="348"/>
    </location>
</feature>
<proteinExistence type="predicted"/>
<reference evidence="2 3" key="1">
    <citation type="submission" date="2021-07" db="EMBL/GenBank/DDBJ databases">
        <title>Mesonia aestuariivivens sp. nov., isolated from a tidal flat.</title>
        <authorList>
            <person name="Kim Y.-O."/>
            <person name="Yoon J.-H."/>
        </authorList>
    </citation>
    <scope>NUCLEOTIDE SEQUENCE [LARGE SCALE GENOMIC DNA]</scope>
    <source>
        <strain evidence="2 3">JHPTF-M18</strain>
    </source>
</reference>
<evidence type="ECO:0000313" key="2">
    <source>
        <dbReference type="EMBL" id="MBW2961831.1"/>
    </source>
</evidence>
<accession>A0ABS6W1V7</accession>